<sequence>MKTMKMAIYIMLALFLSGMASCGSEDSINPIPELGNPPFDLPRGEEGSLEELIYSVYEKYGSFVLYDFDQTEFYTTWNGRTVYWYAPVKSGNKDHVAQMVTFMLEKVFAGYPEAFIAKFLPKKIYLVDSICNTSSYNKSNLVNTLVTNNHGLAVSNVGVKMEAFTDSDWDAMNTGIVTAIMSNIYNTMTVPDEFFALVTYQFIYMFDEEEDADPEGEFDAYHYVLYTNGFVGSNAFLEYGYFMPHKDGDDLGDYLSFLMSTPKSEMDRIFARFDIVKQRAFLIADFMVKEMEMDPVALQNSFCPNDPLPVGYFDKE</sequence>
<dbReference type="RefSeq" id="WP_027200842.1">
    <property type="nucleotide sequence ID" value="NZ_CAJKXH010000007.1"/>
</dbReference>
<evidence type="ECO:0000313" key="3">
    <source>
        <dbReference type="EMBL" id="QRO51200.1"/>
    </source>
</evidence>
<keyword evidence="6" id="KW-1185">Reference proteome</keyword>
<evidence type="ECO:0000313" key="4">
    <source>
        <dbReference type="EMBL" id="RGY18925.1"/>
    </source>
</evidence>
<dbReference type="PROSITE" id="PS51257">
    <property type="entry name" value="PROKAR_LIPOPROTEIN"/>
    <property type="match status" value="1"/>
</dbReference>
<feature type="chain" id="PRO_5044602376" description="Lipoprotein" evidence="1">
    <location>
        <begin position="23"/>
        <end position="316"/>
    </location>
</feature>
<evidence type="ECO:0000313" key="2">
    <source>
        <dbReference type="EMBL" id="HJF71057.1"/>
    </source>
</evidence>
<organism evidence="4 5">
    <name type="scientific">Butyricimonas virosa</name>
    <dbReference type="NCBI Taxonomy" id="544645"/>
    <lineage>
        <taxon>Bacteria</taxon>
        <taxon>Pseudomonadati</taxon>
        <taxon>Bacteroidota</taxon>
        <taxon>Bacteroidia</taxon>
        <taxon>Bacteroidales</taxon>
        <taxon>Odoribacteraceae</taxon>
        <taxon>Butyricimonas</taxon>
    </lineage>
</organism>
<dbReference type="OrthoDB" id="1094655at2"/>
<dbReference type="EMBL" id="CP069450">
    <property type="protein sequence ID" value="QRO51200.1"/>
    <property type="molecule type" value="Genomic_DNA"/>
</dbReference>
<dbReference type="Proteomes" id="UP000286063">
    <property type="component" value="Unassembled WGS sequence"/>
</dbReference>
<protein>
    <recommendedName>
        <fullName evidence="7">Lipoprotein</fullName>
    </recommendedName>
</protein>
<feature type="signal peptide" evidence="1">
    <location>
        <begin position="1"/>
        <end position="22"/>
    </location>
</feature>
<evidence type="ECO:0000256" key="1">
    <source>
        <dbReference type="SAM" id="SignalP"/>
    </source>
</evidence>
<dbReference type="Gene3D" id="3.40.390.70">
    <property type="match status" value="1"/>
</dbReference>
<dbReference type="EMBL" id="QSCR01000009">
    <property type="protein sequence ID" value="RGY18925.1"/>
    <property type="molecule type" value="Genomic_DNA"/>
</dbReference>
<evidence type="ECO:0000313" key="6">
    <source>
        <dbReference type="Proteomes" id="UP000654720"/>
    </source>
</evidence>
<reference evidence="4 5" key="1">
    <citation type="submission" date="2018-08" db="EMBL/GenBank/DDBJ databases">
        <title>A genome reference for cultivated species of the human gut microbiota.</title>
        <authorList>
            <person name="Zou Y."/>
            <person name="Xue W."/>
            <person name="Luo G."/>
        </authorList>
    </citation>
    <scope>NUCLEOTIDE SEQUENCE [LARGE SCALE GENOMIC DNA]</scope>
    <source>
        <strain evidence="4 5">OF02-7</strain>
    </source>
</reference>
<reference evidence="3 6" key="3">
    <citation type="submission" date="2021-02" db="EMBL/GenBank/DDBJ databases">
        <title>FDA dAtabase for Regulatory Grade micrObial Sequences (FDA-ARGOS): Supporting development and validation of Infectious Disease Dx tests.</title>
        <authorList>
            <person name="Carlson P."/>
            <person name="Fischbach M."/>
            <person name="Hastie J."/>
            <person name="Bilen M."/>
            <person name="Cheng A."/>
            <person name="Tallon L."/>
            <person name="Sadzewicz L."/>
            <person name="Zhao X."/>
            <person name="Boylan J."/>
            <person name="Ott S."/>
            <person name="Bowen H."/>
            <person name="Vavikolanu K."/>
            <person name="Mehta A."/>
            <person name="Aluvathingal J."/>
            <person name="Nadendla S."/>
            <person name="Yan Y."/>
            <person name="Sichtig H."/>
        </authorList>
    </citation>
    <scope>NUCLEOTIDE SEQUENCE [LARGE SCALE GENOMIC DNA]</scope>
    <source>
        <strain evidence="3 6">FDAARGOS_1229</strain>
    </source>
</reference>
<dbReference type="AlphaFoldDB" id="A0A413IPI5"/>
<dbReference type="Proteomes" id="UP000742098">
    <property type="component" value="Unassembled WGS sequence"/>
</dbReference>
<dbReference type="Proteomes" id="UP000654720">
    <property type="component" value="Chromosome"/>
</dbReference>
<reference evidence="2" key="4">
    <citation type="submission" date="2021-09" db="EMBL/GenBank/DDBJ databases">
        <authorList>
            <person name="Gilroy R."/>
        </authorList>
    </citation>
    <scope>NUCLEOTIDE SEQUENCE</scope>
    <source>
        <strain evidence="2">6966</strain>
    </source>
</reference>
<keyword evidence="1" id="KW-0732">Signal</keyword>
<gene>
    <name evidence="4" type="ORF">DXA50_07575</name>
    <name evidence="3" type="ORF">I6J59_06210</name>
    <name evidence="2" type="ORF">K8V05_09920</name>
</gene>
<evidence type="ECO:0000313" key="5">
    <source>
        <dbReference type="Proteomes" id="UP000286063"/>
    </source>
</evidence>
<proteinExistence type="predicted"/>
<dbReference type="GeneID" id="93095916"/>
<reference evidence="2" key="2">
    <citation type="journal article" date="2021" name="PeerJ">
        <title>Extensive microbial diversity within the chicken gut microbiome revealed by metagenomics and culture.</title>
        <authorList>
            <person name="Gilroy R."/>
            <person name="Ravi A."/>
            <person name="Getino M."/>
            <person name="Pursley I."/>
            <person name="Horton D.L."/>
            <person name="Alikhan N.F."/>
            <person name="Baker D."/>
            <person name="Gharbi K."/>
            <person name="Hall N."/>
            <person name="Watson M."/>
            <person name="Adriaenssens E.M."/>
            <person name="Foster-Nyarko E."/>
            <person name="Jarju S."/>
            <person name="Secka A."/>
            <person name="Antonio M."/>
            <person name="Oren A."/>
            <person name="Chaudhuri R.R."/>
            <person name="La Ragione R."/>
            <person name="Hildebrand F."/>
            <person name="Pallen M.J."/>
        </authorList>
    </citation>
    <scope>NUCLEOTIDE SEQUENCE</scope>
    <source>
        <strain evidence="2">6966</strain>
    </source>
</reference>
<dbReference type="EMBL" id="DYVS01000168">
    <property type="protein sequence ID" value="HJF71057.1"/>
    <property type="molecule type" value="Genomic_DNA"/>
</dbReference>
<name>A0A413IPI5_9BACT</name>
<evidence type="ECO:0008006" key="7">
    <source>
        <dbReference type="Google" id="ProtNLM"/>
    </source>
</evidence>
<accession>A0A413IPI5</accession>